<gene>
    <name evidence="2" type="ORF">LCOR_07428.1</name>
</gene>
<dbReference type="Proteomes" id="UP000027586">
    <property type="component" value="Unassembled WGS sequence"/>
</dbReference>
<feature type="compositionally biased region" description="Basic residues" evidence="1">
    <location>
        <begin position="184"/>
        <end position="194"/>
    </location>
</feature>
<sequence length="379" mass="42482">MPDNIKRHEMEDGVYLKSICITQTTHRRQRSIMRTFFALSAAAAFLMAANAQQQQEAVDPVELTDSFSLFRWSGDSDAQAVETFSINLDKPARIQVTDFKNRGDTFKIYDNGNLIGETSEVESEQDDSVYAATPEEALENDQFSKGTFDIAEGEHSITIKASGPYDAGTAAIRLIQEPSQNQQLHKKKSGKKGGKSWDDDDDDDDEWDSKKGGKKGDWDDDDDDDEWDSKKGGKKGGWGDDDDDEWDSKKGGKKGWDEGDDDDDEWDSKKGGKKGGWGDDDEGWGGKKGGWDDEDEGWGGKKGGWDDDEGWDGKKGGWDDDESWGGKGDWKKYKEVQVDPNHTVTLTTTMWIVERPTAVPIKTVEKKPKWEDKKKWGGY</sequence>
<reference evidence="2" key="1">
    <citation type="submission" date="2013-08" db="EMBL/GenBank/DDBJ databases">
        <title>Gene expansion shapes genome architecture in the human pathogen Lichtheimia corymbifera: an evolutionary genomics analysis in the ancient terrestrial Mucorales (Mucoromycotina).</title>
        <authorList>
            <person name="Schwartze V.U."/>
            <person name="Winter S."/>
            <person name="Shelest E."/>
            <person name="Marcet-Houben M."/>
            <person name="Horn F."/>
            <person name="Wehner S."/>
            <person name="Hoffmann K."/>
            <person name="Riege K."/>
            <person name="Sammeth M."/>
            <person name="Nowrousian M."/>
            <person name="Valiante V."/>
            <person name="Linde J."/>
            <person name="Jacobsen I.D."/>
            <person name="Marz M."/>
            <person name="Brakhage A.A."/>
            <person name="Gabaldon T."/>
            <person name="Bocker S."/>
            <person name="Voigt K."/>
        </authorList>
    </citation>
    <scope>NUCLEOTIDE SEQUENCE [LARGE SCALE GENOMIC DNA]</scope>
    <source>
        <strain evidence="2">FSU 9682</strain>
    </source>
</reference>
<proteinExistence type="predicted"/>
<dbReference type="VEuPathDB" id="FungiDB:LCOR_07428.1"/>
<evidence type="ECO:0000313" key="2">
    <source>
        <dbReference type="EMBL" id="CDH56372.1"/>
    </source>
</evidence>
<organism evidence="2 3">
    <name type="scientific">Lichtheimia corymbifera JMRC:FSU:9682</name>
    <dbReference type="NCBI Taxonomy" id="1263082"/>
    <lineage>
        <taxon>Eukaryota</taxon>
        <taxon>Fungi</taxon>
        <taxon>Fungi incertae sedis</taxon>
        <taxon>Mucoromycota</taxon>
        <taxon>Mucoromycotina</taxon>
        <taxon>Mucoromycetes</taxon>
        <taxon>Mucorales</taxon>
        <taxon>Lichtheimiaceae</taxon>
        <taxon>Lichtheimia</taxon>
    </lineage>
</organism>
<keyword evidence="3" id="KW-1185">Reference proteome</keyword>
<comment type="caution">
    <text evidence="2">The sequence shown here is derived from an EMBL/GenBank/DDBJ whole genome shotgun (WGS) entry which is preliminary data.</text>
</comment>
<dbReference type="AlphaFoldDB" id="A0A068S3E3"/>
<evidence type="ECO:0000256" key="1">
    <source>
        <dbReference type="SAM" id="MobiDB-lite"/>
    </source>
</evidence>
<dbReference type="OrthoDB" id="2289276at2759"/>
<dbReference type="EMBL" id="CBTN010000037">
    <property type="protein sequence ID" value="CDH56372.1"/>
    <property type="molecule type" value="Genomic_DNA"/>
</dbReference>
<name>A0A068S3E3_9FUNG</name>
<protein>
    <submittedName>
        <fullName evidence="2">Uncharacterized protein</fullName>
    </submittedName>
</protein>
<accession>A0A068S3E3</accession>
<feature type="compositionally biased region" description="Basic and acidic residues" evidence="1">
    <location>
        <begin position="247"/>
        <end position="257"/>
    </location>
</feature>
<evidence type="ECO:0000313" key="3">
    <source>
        <dbReference type="Proteomes" id="UP000027586"/>
    </source>
</evidence>
<feature type="compositionally biased region" description="Basic and acidic residues" evidence="1">
    <location>
        <begin position="208"/>
        <end position="217"/>
    </location>
</feature>
<feature type="compositionally biased region" description="Acidic residues" evidence="1">
    <location>
        <begin position="198"/>
        <end position="207"/>
    </location>
</feature>
<feature type="region of interest" description="Disordered" evidence="1">
    <location>
        <begin position="176"/>
        <end position="328"/>
    </location>
</feature>
<feature type="compositionally biased region" description="Acidic residues" evidence="1">
    <location>
        <begin position="218"/>
        <end position="227"/>
    </location>
</feature>
<dbReference type="STRING" id="1263082.A0A068S3E3"/>